<dbReference type="InterPro" id="IPR000719">
    <property type="entry name" value="Prot_kinase_dom"/>
</dbReference>
<feature type="domain" description="AGC-kinase C-terminal" evidence="9">
    <location>
        <begin position="303"/>
        <end position="352"/>
    </location>
</feature>
<dbReference type="Gene3D" id="1.10.510.10">
    <property type="entry name" value="Transferase(Phosphotransferase) domain 1"/>
    <property type="match status" value="1"/>
</dbReference>
<keyword evidence="5 6" id="KW-0067">ATP-binding</keyword>
<dbReference type="InterPro" id="IPR000961">
    <property type="entry name" value="AGC-kinase_C"/>
</dbReference>
<dbReference type="PROSITE" id="PS51285">
    <property type="entry name" value="AGC_KINASE_CTER"/>
    <property type="match status" value="1"/>
</dbReference>
<dbReference type="AlphaFoldDB" id="Q4N5B2"/>
<dbReference type="InterPro" id="IPR011009">
    <property type="entry name" value="Kinase-like_dom_sf"/>
</dbReference>
<evidence type="ECO:0000313" key="11">
    <source>
        <dbReference type="Proteomes" id="UP000001949"/>
    </source>
</evidence>
<evidence type="ECO:0000256" key="2">
    <source>
        <dbReference type="ARBA" id="ARBA00022679"/>
    </source>
</evidence>
<dbReference type="Gene3D" id="3.30.200.20">
    <property type="entry name" value="Phosphorylase Kinase, domain 1"/>
    <property type="match status" value="1"/>
</dbReference>
<evidence type="ECO:0000259" key="8">
    <source>
        <dbReference type="PROSITE" id="PS50011"/>
    </source>
</evidence>
<evidence type="ECO:0000256" key="7">
    <source>
        <dbReference type="RuleBase" id="RU000304"/>
    </source>
</evidence>
<dbReference type="FunCoup" id="Q4N5B2">
    <property type="interactions" value="34"/>
</dbReference>
<evidence type="ECO:0000313" key="10">
    <source>
        <dbReference type="EMBL" id="EAN32661.1"/>
    </source>
</evidence>
<dbReference type="PROSITE" id="PS00107">
    <property type="entry name" value="PROTEIN_KINASE_ATP"/>
    <property type="match status" value="1"/>
</dbReference>
<organism evidence="10 11">
    <name type="scientific">Theileria parva</name>
    <name type="common">East coast fever infection agent</name>
    <dbReference type="NCBI Taxonomy" id="5875"/>
    <lineage>
        <taxon>Eukaryota</taxon>
        <taxon>Sar</taxon>
        <taxon>Alveolata</taxon>
        <taxon>Apicomplexa</taxon>
        <taxon>Aconoidasida</taxon>
        <taxon>Piroplasmida</taxon>
        <taxon>Theileriidae</taxon>
        <taxon>Theileria</taxon>
    </lineage>
</organism>
<dbReference type="InterPro" id="IPR017441">
    <property type="entry name" value="Protein_kinase_ATP_BS"/>
</dbReference>
<feature type="binding site" evidence="6">
    <location>
        <position position="77"/>
    </location>
    <ligand>
        <name>ATP</name>
        <dbReference type="ChEBI" id="CHEBI:30616"/>
    </ligand>
</feature>
<sequence length="352" mass="40677">MTEEENIGCVGSLLRSFKHLFTRTPKYSVVKTEPIPKEVFEPRSIKFLKLLGEGGFGKVFLALQEQEDSTTELCAVKRLEKYPLIAQKQVDHIISENKLLGSVSHPFIVNLLGSYKDDYYLYLVMEYVSGGDFFAYLRKNDRLKSYDAMFYAAQVTAMFEYLHDNNIIYRDLKPENLLLCSDGYLKLADFGFAKVVEFRTHTLCGTPEYMSPEIILHLGYGKAVDFWTLGILIYEMLVGYPPFYDETPYNLYDKILKCKLKFPSFYDEDAKYLTSRLLVTDPSKRFGNLHKGIEDIKKCKWFAAMDFNALLEKDLRPPYIPEKEKVDTATEYRGSEGFPKAVTGDEDPFVDW</sequence>
<evidence type="ECO:0000256" key="3">
    <source>
        <dbReference type="ARBA" id="ARBA00022741"/>
    </source>
</evidence>
<comment type="caution">
    <text evidence="10">The sequence shown here is derived from an EMBL/GenBank/DDBJ whole genome shotgun (WGS) entry which is preliminary data.</text>
</comment>
<comment type="similarity">
    <text evidence="7">Belongs to the protein kinase superfamily.</text>
</comment>
<dbReference type="VEuPathDB" id="PiroplasmaDB:TpMuguga_02g00378"/>
<dbReference type="PROSITE" id="PS50011">
    <property type="entry name" value="PROTEIN_KINASE_DOM"/>
    <property type="match status" value="1"/>
</dbReference>
<feature type="domain" description="Protein kinase" evidence="8">
    <location>
        <begin position="45"/>
        <end position="302"/>
    </location>
</feature>
<dbReference type="KEGG" id="tpv:TP02_0378"/>
<keyword evidence="4 10" id="KW-0418">Kinase</keyword>
<reference evidence="10 11" key="1">
    <citation type="journal article" date="2005" name="Science">
        <title>Genome sequence of Theileria parva, a bovine pathogen that transforms lymphocytes.</title>
        <authorList>
            <person name="Gardner M.J."/>
            <person name="Bishop R."/>
            <person name="Shah T."/>
            <person name="de Villiers E.P."/>
            <person name="Carlton J.M."/>
            <person name="Hall N."/>
            <person name="Ren Q."/>
            <person name="Paulsen I.T."/>
            <person name="Pain A."/>
            <person name="Berriman M."/>
            <person name="Wilson R.J.M."/>
            <person name="Sato S."/>
            <person name="Ralph S.A."/>
            <person name="Mann D.J."/>
            <person name="Xiong Z."/>
            <person name="Shallom S.J."/>
            <person name="Weidman J."/>
            <person name="Jiang L."/>
            <person name="Lynn J."/>
            <person name="Weaver B."/>
            <person name="Shoaibi A."/>
            <person name="Domingo A.R."/>
            <person name="Wasawo D."/>
            <person name="Crabtree J."/>
            <person name="Wortman J.R."/>
            <person name="Haas B."/>
            <person name="Angiuoli S.V."/>
            <person name="Creasy T.H."/>
            <person name="Lu C."/>
            <person name="Suh B."/>
            <person name="Silva J.C."/>
            <person name="Utterback T.R."/>
            <person name="Feldblyum T.V."/>
            <person name="Pertea M."/>
            <person name="Allen J."/>
            <person name="Nierman W.C."/>
            <person name="Taracha E.L.N."/>
            <person name="Salzberg S.L."/>
            <person name="White O.R."/>
            <person name="Fitzhugh H.A."/>
            <person name="Morzaria S."/>
            <person name="Venter J.C."/>
            <person name="Fraser C.M."/>
            <person name="Nene V."/>
        </authorList>
    </citation>
    <scope>NUCLEOTIDE SEQUENCE [LARGE SCALE GENOMIC DNA]</scope>
    <source>
        <strain evidence="10 11">Muguga</strain>
    </source>
</reference>
<evidence type="ECO:0000256" key="6">
    <source>
        <dbReference type="PROSITE-ProRule" id="PRU10141"/>
    </source>
</evidence>
<dbReference type="EMBL" id="AAGK01000002">
    <property type="protein sequence ID" value="EAN32661.1"/>
    <property type="molecule type" value="Genomic_DNA"/>
</dbReference>
<dbReference type="Proteomes" id="UP000001949">
    <property type="component" value="Unassembled WGS sequence"/>
</dbReference>
<gene>
    <name evidence="10" type="ordered locus">TP02_0378</name>
</gene>
<keyword evidence="1 7" id="KW-0723">Serine/threonine-protein kinase</keyword>
<dbReference type="InParanoid" id="Q4N5B2"/>
<dbReference type="PROSITE" id="PS00108">
    <property type="entry name" value="PROTEIN_KINASE_ST"/>
    <property type="match status" value="1"/>
</dbReference>
<dbReference type="CDD" id="cd05580">
    <property type="entry name" value="STKc_PKA_like"/>
    <property type="match status" value="1"/>
</dbReference>
<proteinExistence type="inferred from homology"/>
<evidence type="ECO:0000256" key="1">
    <source>
        <dbReference type="ARBA" id="ARBA00022527"/>
    </source>
</evidence>
<keyword evidence="2" id="KW-0808">Transferase</keyword>
<dbReference type="GO" id="GO:0005524">
    <property type="term" value="F:ATP binding"/>
    <property type="evidence" value="ECO:0007669"/>
    <property type="project" value="UniProtKB-UniRule"/>
</dbReference>
<dbReference type="InterPro" id="IPR008271">
    <property type="entry name" value="Ser/Thr_kinase_AS"/>
</dbReference>
<dbReference type="GeneID" id="3501539"/>
<dbReference type="SMART" id="SM00220">
    <property type="entry name" value="S_TKc"/>
    <property type="match status" value="1"/>
</dbReference>
<keyword evidence="3 6" id="KW-0547">Nucleotide-binding</keyword>
<dbReference type="Pfam" id="PF00069">
    <property type="entry name" value="Pkinase"/>
    <property type="match status" value="1"/>
</dbReference>
<dbReference type="PANTHER" id="PTHR24353:SF37">
    <property type="entry name" value="CAMP-DEPENDENT PROTEIN KINASE CATALYTIC SUBUNIT PRKX"/>
    <property type="match status" value="1"/>
</dbReference>
<keyword evidence="11" id="KW-1185">Reference proteome</keyword>
<dbReference type="PANTHER" id="PTHR24353">
    <property type="entry name" value="CYCLIC NUCLEOTIDE-DEPENDENT PROTEIN KINASE"/>
    <property type="match status" value="1"/>
</dbReference>
<dbReference type="FunFam" id="1.10.510.10:FF:000005">
    <property type="entry name" value="cAMP-dependent protein kinase catalytic subunit alpha"/>
    <property type="match status" value="1"/>
</dbReference>
<evidence type="ECO:0000256" key="4">
    <source>
        <dbReference type="ARBA" id="ARBA00022777"/>
    </source>
</evidence>
<evidence type="ECO:0000256" key="5">
    <source>
        <dbReference type="ARBA" id="ARBA00022840"/>
    </source>
</evidence>
<accession>Q4N5B2</accession>
<dbReference type="GO" id="GO:0004691">
    <property type="term" value="F:cAMP-dependent protein kinase activity"/>
    <property type="evidence" value="ECO:0007669"/>
    <property type="project" value="TreeGrafter"/>
</dbReference>
<dbReference type="OMA" id="NDPFFDW"/>
<protein>
    <submittedName>
        <fullName evidence="10">cAMP-dependent protein kinase, putative</fullName>
    </submittedName>
</protein>
<dbReference type="STRING" id="5875.Q4N5B2"/>
<dbReference type="eggNOG" id="KOG0616">
    <property type="taxonomic scope" value="Eukaryota"/>
</dbReference>
<evidence type="ECO:0000259" key="9">
    <source>
        <dbReference type="PROSITE" id="PS51285"/>
    </source>
</evidence>
<dbReference type="SUPFAM" id="SSF56112">
    <property type="entry name" value="Protein kinase-like (PK-like)"/>
    <property type="match status" value="1"/>
</dbReference>
<name>Q4N5B2_THEPA</name>
<dbReference type="GO" id="GO:0005952">
    <property type="term" value="C:cAMP-dependent protein kinase complex"/>
    <property type="evidence" value="ECO:0007669"/>
    <property type="project" value="TreeGrafter"/>
</dbReference>